<organism evidence="2 3">
    <name type="scientific">Pelodiscus sinensis</name>
    <name type="common">Chinese softshell turtle</name>
    <name type="synonym">Trionyx sinensis</name>
    <dbReference type="NCBI Taxonomy" id="13735"/>
    <lineage>
        <taxon>Eukaryota</taxon>
        <taxon>Metazoa</taxon>
        <taxon>Chordata</taxon>
        <taxon>Craniata</taxon>
        <taxon>Vertebrata</taxon>
        <taxon>Euteleostomi</taxon>
        <taxon>Archelosauria</taxon>
        <taxon>Testudinata</taxon>
        <taxon>Testudines</taxon>
        <taxon>Cryptodira</taxon>
        <taxon>Trionychia</taxon>
        <taxon>Trionychidae</taxon>
        <taxon>Pelodiscus</taxon>
    </lineage>
</organism>
<dbReference type="Ensembl" id="ENSPSIT00000007254.1">
    <property type="protein sequence ID" value="ENSPSIP00000007213.1"/>
    <property type="gene ID" value="ENSPSIG00000006609.1"/>
</dbReference>
<evidence type="ECO:0000259" key="1">
    <source>
        <dbReference type="Pfam" id="PF18658"/>
    </source>
</evidence>
<dbReference type="EMBL" id="AGCU01129350">
    <property type="status" value="NOT_ANNOTATED_CDS"/>
    <property type="molecule type" value="Genomic_DNA"/>
</dbReference>
<dbReference type="PANTHER" id="PTHR45913:SF21">
    <property type="entry name" value="DUF4371 DOMAIN-CONTAINING PROTEIN"/>
    <property type="match status" value="1"/>
</dbReference>
<dbReference type="OMA" id="WHIAHAK"/>
<reference evidence="3" key="2">
    <citation type="journal article" date="2013" name="Nat. Genet.">
        <title>The draft genomes of soft-shell turtle and green sea turtle yield insights into the development and evolution of the turtle-specific body plan.</title>
        <authorList>
            <person name="Wang Z."/>
            <person name="Pascual-Anaya J."/>
            <person name="Zadissa A."/>
            <person name="Li W."/>
            <person name="Niimura Y."/>
            <person name="Huang Z."/>
            <person name="Li C."/>
            <person name="White S."/>
            <person name="Xiong Z."/>
            <person name="Fang D."/>
            <person name="Wang B."/>
            <person name="Ming Y."/>
            <person name="Chen Y."/>
            <person name="Zheng Y."/>
            <person name="Kuraku S."/>
            <person name="Pignatelli M."/>
            <person name="Herrero J."/>
            <person name="Beal K."/>
            <person name="Nozawa M."/>
            <person name="Li Q."/>
            <person name="Wang J."/>
            <person name="Zhang H."/>
            <person name="Yu L."/>
            <person name="Shigenobu S."/>
            <person name="Wang J."/>
            <person name="Liu J."/>
            <person name="Flicek P."/>
            <person name="Searle S."/>
            <person name="Wang J."/>
            <person name="Kuratani S."/>
            <person name="Yin Y."/>
            <person name="Aken B."/>
            <person name="Zhang G."/>
            <person name="Irie N."/>
        </authorList>
    </citation>
    <scope>NUCLEOTIDE SEQUENCE [LARGE SCALE GENOMIC DNA]</scope>
    <source>
        <strain evidence="3">Daiwa-1</strain>
    </source>
</reference>
<evidence type="ECO:0000313" key="3">
    <source>
        <dbReference type="Proteomes" id="UP000007267"/>
    </source>
</evidence>
<sequence>FNAEWEESYCFIDNKGKCVCLLCGGTVAALKKHNVERHFQTNHGSFDISHPLKSELRKLINFLLSAQKSVFTRQVLSDNTVTRRIHTISSNMQTQLKDDLEICDWFSLQFNESTDILDTEQLAVMVRMEFSDFTVKEELLKLLPMKGMPLYKLSVITTDGAPAMMGSTNGFIALCKKKICLISLSTKKLCASKFFLFNVMNVIIKIINSIRAKPLQHALLEDVDDKQSDLILHAEVRWLSKGKVLARFLSLREEIKEFLKSTNQNFKQLEDSSWLMDLAFLADITDKLNILNLELQGKDKHVAQMIGSVKSFKAKLILWMSHMKTKSLIYFPSMKKMVCDSDFNPSLFVIRIQPLLEQFKRDFTIIEPVVAFLVNPFTSQIEVRTEEVELEILDLQNDIVLKSCATDENFWNLVDRKRFPALKNEAYKIKSYFGSTYLCKVLFSTMNFIKSKYRSRLTDAHLDYCLRTGI</sequence>
<reference evidence="2" key="3">
    <citation type="submission" date="2025-08" db="UniProtKB">
        <authorList>
            <consortium name="Ensembl"/>
        </authorList>
    </citation>
    <scope>IDENTIFICATION</scope>
</reference>
<protein>
    <recommendedName>
        <fullName evidence="1">SPIN-DOC-like zinc-finger domain-containing protein</fullName>
    </recommendedName>
</protein>
<dbReference type="Pfam" id="PF18658">
    <property type="entry name" value="zf-C2H2_12"/>
    <property type="match status" value="1"/>
</dbReference>
<accession>K7FGQ3</accession>
<evidence type="ECO:0000313" key="2">
    <source>
        <dbReference type="Ensembl" id="ENSPSIP00000007213.1"/>
    </source>
</evidence>
<proteinExistence type="predicted"/>
<keyword evidence="3" id="KW-1185">Reference proteome</keyword>
<dbReference type="InterPro" id="IPR040647">
    <property type="entry name" value="SPIN-DOC_Znf-C2H2"/>
</dbReference>
<dbReference type="AlphaFoldDB" id="K7FGQ3"/>
<dbReference type="HOGENOM" id="CLU_021316_5_1_1"/>
<dbReference type="SUPFAM" id="SSF53098">
    <property type="entry name" value="Ribonuclease H-like"/>
    <property type="match status" value="1"/>
</dbReference>
<name>K7FGQ3_PELSI</name>
<dbReference type="InterPro" id="IPR012337">
    <property type="entry name" value="RNaseH-like_sf"/>
</dbReference>
<dbReference type="PANTHER" id="PTHR45913">
    <property type="entry name" value="EPM2A-INTERACTING PROTEIN 1"/>
    <property type="match status" value="1"/>
</dbReference>
<feature type="domain" description="SPIN-DOC-like zinc-finger" evidence="1">
    <location>
        <begin position="3"/>
        <end position="44"/>
    </location>
</feature>
<dbReference type="Proteomes" id="UP000007267">
    <property type="component" value="Unassembled WGS sequence"/>
</dbReference>
<reference evidence="2" key="4">
    <citation type="submission" date="2025-09" db="UniProtKB">
        <authorList>
            <consortium name="Ensembl"/>
        </authorList>
    </citation>
    <scope>IDENTIFICATION</scope>
</reference>
<dbReference type="GeneTree" id="ENSGT00950000182812"/>
<reference evidence="3" key="1">
    <citation type="submission" date="2011-10" db="EMBL/GenBank/DDBJ databases">
        <authorList>
            <consortium name="Soft-shell Turtle Genome Consortium"/>
        </authorList>
    </citation>
    <scope>NUCLEOTIDE SEQUENCE [LARGE SCALE GENOMIC DNA]</scope>
    <source>
        <strain evidence="3">Daiwa-1</strain>
    </source>
</reference>
<dbReference type="eggNOG" id="ENOG502QS6T">
    <property type="taxonomic scope" value="Eukaryota"/>
</dbReference>